<dbReference type="Proteomes" id="UP001461498">
    <property type="component" value="Unassembled WGS sequence"/>
</dbReference>
<dbReference type="InterPro" id="IPR050457">
    <property type="entry name" value="ZnFinger_BTB_dom_contain"/>
</dbReference>
<gene>
    <name evidence="14" type="ORF">O3M35_003717</name>
</gene>
<evidence type="ECO:0000313" key="15">
    <source>
        <dbReference type="Proteomes" id="UP001461498"/>
    </source>
</evidence>
<feature type="compositionally biased region" description="Acidic residues" evidence="11">
    <location>
        <begin position="310"/>
        <end position="319"/>
    </location>
</feature>
<evidence type="ECO:0000259" key="13">
    <source>
        <dbReference type="PROSITE" id="PS50157"/>
    </source>
</evidence>
<evidence type="ECO:0000256" key="8">
    <source>
        <dbReference type="ARBA" id="ARBA00023163"/>
    </source>
</evidence>
<keyword evidence="8" id="KW-0804">Transcription</keyword>
<evidence type="ECO:0000256" key="6">
    <source>
        <dbReference type="ARBA" id="ARBA00023015"/>
    </source>
</evidence>
<feature type="region of interest" description="Disordered" evidence="11">
    <location>
        <begin position="248"/>
        <end position="272"/>
    </location>
</feature>
<dbReference type="InterPro" id="IPR000210">
    <property type="entry name" value="BTB/POZ_dom"/>
</dbReference>
<keyword evidence="4 10" id="KW-0863">Zinc-finger</keyword>
<feature type="compositionally biased region" description="Low complexity" evidence="11">
    <location>
        <begin position="248"/>
        <end position="266"/>
    </location>
</feature>
<keyword evidence="15" id="KW-1185">Reference proteome</keyword>
<dbReference type="GO" id="GO:0005634">
    <property type="term" value="C:nucleus"/>
    <property type="evidence" value="ECO:0007669"/>
    <property type="project" value="UniProtKB-SubCell"/>
</dbReference>
<keyword evidence="2" id="KW-0479">Metal-binding</keyword>
<dbReference type="PROSITE" id="PS50157">
    <property type="entry name" value="ZINC_FINGER_C2H2_2"/>
    <property type="match status" value="2"/>
</dbReference>
<keyword evidence="3" id="KW-0677">Repeat</keyword>
<proteinExistence type="predicted"/>
<evidence type="ECO:0000256" key="5">
    <source>
        <dbReference type="ARBA" id="ARBA00022833"/>
    </source>
</evidence>
<comment type="subcellular location">
    <subcellularLocation>
        <location evidence="1">Nucleus</location>
    </subcellularLocation>
</comment>
<evidence type="ECO:0000256" key="7">
    <source>
        <dbReference type="ARBA" id="ARBA00023125"/>
    </source>
</evidence>
<evidence type="ECO:0000256" key="11">
    <source>
        <dbReference type="SAM" id="MobiDB-lite"/>
    </source>
</evidence>
<dbReference type="PANTHER" id="PTHR46105">
    <property type="entry name" value="AGAP004733-PA"/>
    <property type="match status" value="1"/>
</dbReference>
<feature type="domain" description="BTB" evidence="12">
    <location>
        <begin position="1"/>
        <end position="44"/>
    </location>
</feature>
<dbReference type="InterPro" id="IPR013087">
    <property type="entry name" value="Znf_C2H2_type"/>
</dbReference>
<dbReference type="EMBL" id="JAPXFL010000013">
    <property type="protein sequence ID" value="KAK9497795.1"/>
    <property type="molecule type" value="Genomic_DNA"/>
</dbReference>
<evidence type="ECO:0000313" key="14">
    <source>
        <dbReference type="EMBL" id="KAK9497795.1"/>
    </source>
</evidence>
<evidence type="ECO:0000256" key="3">
    <source>
        <dbReference type="ARBA" id="ARBA00022737"/>
    </source>
</evidence>
<evidence type="ECO:0000256" key="4">
    <source>
        <dbReference type="ARBA" id="ARBA00022771"/>
    </source>
</evidence>
<dbReference type="SMART" id="SM00355">
    <property type="entry name" value="ZnF_C2H2"/>
    <property type="match status" value="2"/>
</dbReference>
<feature type="compositionally biased region" description="Gly residues" evidence="11">
    <location>
        <begin position="320"/>
        <end position="330"/>
    </location>
</feature>
<dbReference type="PANTHER" id="PTHR46105:SF5">
    <property type="entry name" value="ZINC FINGER AND BTB DOMAIN-CONTAINING PROTEIN 44 ISOFORM X1"/>
    <property type="match status" value="1"/>
</dbReference>
<evidence type="ECO:0000256" key="2">
    <source>
        <dbReference type="ARBA" id="ARBA00022723"/>
    </source>
</evidence>
<dbReference type="InterPro" id="IPR011333">
    <property type="entry name" value="SKP1/BTB/POZ_sf"/>
</dbReference>
<dbReference type="SUPFAM" id="SSF54695">
    <property type="entry name" value="POZ domain"/>
    <property type="match status" value="1"/>
</dbReference>
<evidence type="ECO:0000259" key="12">
    <source>
        <dbReference type="PROSITE" id="PS50097"/>
    </source>
</evidence>
<dbReference type="AlphaFoldDB" id="A0AAW1CIC6"/>
<accession>A0AAW1CIC6</accession>
<keyword evidence="7" id="KW-0238">DNA-binding</keyword>
<protein>
    <submittedName>
        <fullName evidence="14">Uncharacterized protein</fullName>
    </submittedName>
</protein>
<dbReference type="GO" id="GO:0000981">
    <property type="term" value="F:DNA-binding transcription factor activity, RNA polymerase II-specific"/>
    <property type="evidence" value="ECO:0007669"/>
    <property type="project" value="TreeGrafter"/>
</dbReference>
<dbReference type="Pfam" id="PF00651">
    <property type="entry name" value="BTB"/>
    <property type="match status" value="1"/>
</dbReference>
<feature type="domain" description="C2H2-type" evidence="13">
    <location>
        <begin position="283"/>
        <end position="311"/>
    </location>
</feature>
<feature type="domain" description="C2H2-type" evidence="13">
    <location>
        <begin position="210"/>
        <end position="237"/>
    </location>
</feature>
<feature type="compositionally biased region" description="Basic and acidic residues" evidence="11">
    <location>
        <begin position="342"/>
        <end position="363"/>
    </location>
</feature>
<evidence type="ECO:0000256" key="10">
    <source>
        <dbReference type="PROSITE-ProRule" id="PRU00042"/>
    </source>
</evidence>
<keyword evidence="5" id="KW-0862">Zinc</keyword>
<feature type="region of interest" description="Disordered" evidence="11">
    <location>
        <begin position="308"/>
        <end position="363"/>
    </location>
</feature>
<reference evidence="14 15" key="1">
    <citation type="submission" date="2022-12" db="EMBL/GenBank/DDBJ databases">
        <title>Chromosome-level genome assembly of true bugs.</title>
        <authorList>
            <person name="Ma L."/>
            <person name="Li H."/>
        </authorList>
    </citation>
    <scope>NUCLEOTIDE SEQUENCE [LARGE SCALE GENOMIC DNA]</scope>
    <source>
        <strain evidence="14">Lab_2022b</strain>
    </source>
</reference>
<dbReference type="PROSITE" id="PS00028">
    <property type="entry name" value="ZINC_FINGER_C2H2_1"/>
    <property type="match status" value="2"/>
</dbReference>
<feature type="compositionally biased region" description="Low complexity" evidence="11">
    <location>
        <begin position="137"/>
        <end position="154"/>
    </location>
</feature>
<keyword evidence="6" id="KW-0805">Transcription regulation</keyword>
<dbReference type="GO" id="GO:0000978">
    <property type="term" value="F:RNA polymerase II cis-regulatory region sequence-specific DNA binding"/>
    <property type="evidence" value="ECO:0007669"/>
    <property type="project" value="TreeGrafter"/>
</dbReference>
<name>A0AAW1CIC6_9HEMI</name>
<organism evidence="14 15">
    <name type="scientific">Rhynocoris fuscipes</name>
    <dbReference type="NCBI Taxonomy" id="488301"/>
    <lineage>
        <taxon>Eukaryota</taxon>
        <taxon>Metazoa</taxon>
        <taxon>Ecdysozoa</taxon>
        <taxon>Arthropoda</taxon>
        <taxon>Hexapoda</taxon>
        <taxon>Insecta</taxon>
        <taxon>Pterygota</taxon>
        <taxon>Neoptera</taxon>
        <taxon>Paraneoptera</taxon>
        <taxon>Hemiptera</taxon>
        <taxon>Heteroptera</taxon>
        <taxon>Panheteroptera</taxon>
        <taxon>Cimicomorpha</taxon>
        <taxon>Reduviidae</taxon>
        <taxon>Harpactorinae</taxon>
        <taxon>Harpactorini</taxon>
        <taxon>Rhynocoris</taxon>
    </lineage>
</organism>
<dbReference type="GO" id="GO:0008270">
    <property type="term" value="F:zinc ion binding"/>
    <property type="evidence" value="ECO:0007669"/>
    <property type="project" value="UniProtKB-KW"/>
</dbReference>
<dbReference type="Gene3D" id="3.30.710.10">
    <property type="entry name" value="Potassium Channel Kv1.1, Chain A"/>
    <property type="match status" value="1"/>
</dbReference>
<evidence type="ECO:0000256" key="1">
    <source>
        <dbReference type="ARBA" id="ARBA00004123"/>
    </source>
</evidence>
<feature type="region of interest" description="Disordered" evidence="11">
    <location>
        <begin position="136"/>
        <end position="163"/>
    </location>
</feature>
<comment type="caution">
    <text evidence="14">The sequence shown here is derived from an EMBL/GenBank/DDBJ whole genome shotgun (WGS) entry which is preliminary data.</text>
</comment>
<dbReference type="PROSITE" id="PS50097">
    <property type="entry name" value="BTB"/>
    <property type="match status" value="1"/>
</dbReference>
<sequence>MEHSGYIKSQIDNGFKEINLPSISADIFNIILNFMNTGYLEINEENIYSLLLATHLLHMPRAVDICRNYLITRNVNNDAQQAGQLIIKPIPSRKFGFGPVYWPPTAPSIFQTITPPSTYLTATYPLIDLPIMKNYQQHHQQQQNQHHNHQQQQQMPSTSYPATKYDTKTIKSKEITKDIACCDGPVRFKRVLNTNYSSLNDQINAATKNYVCNYCKHTFKSHYCYRKHTRRHLNPVQINNDAIKSTATIPPQTTTTIPTIPQTTTTNQHHHQSTLKQMNVQYYPCKTCGSKFPSYYFVHKHRKLCHKNEEDDDEEEEEGGGGGGGGGGGANEEMKSTNTTARTDRTDRADRTDRTDRIDRTGK</sequence>
<evidence type="ECO:0000256" key="9">
    <source>
        <dbReference type="ARBA" id="ARBA00023242"/>
    </source>
</evidence>
<keyword evidence="9" id="KW-0539">Nucleus</keyword>